<evidence type="ECO:0000313" key="2">
    <source>
        <dbReference type="EMBL" id="KAF4119827.1"/>
    </source>
</evidence>
<dbReference type="OrthoDB" id="5242786at2759"/>
<evidence type="ECO:0000313" key="3">
    <source>
        <dbReference type="Proteomes" id="UP000749293"/>
    </source>
</evidence>
<gene>
    <name evidence="2" type="ORF">GMORB2_4493</name>
</gene>
<dbReference type="InterPro" id="IPR015943">
    <property type="entry name" value="WD40/YVTN_repeat-like_dom_sf"/>
</dbReference>
<reference evidence="2" key="1">
    <citation type="submission" date="2020-03" db="EMBL/GenBank/DDBJ databases">
        <title>Site-based positive gene gene selection in Geosmithia morbida across the United States reveals a broad range of putative effectors and factors for local host and environmental adapation.</title>
        <authorList>
            <person name="Onufrak A."/>
            <person name="Murdoch R.W."/>
            <person name="Gazis R."/>
            <person name="Huff M."/>
            <person name="Staton M."/>
            <person name="Klingeman W."/>
            <person name="Hadziabdic D."/>
        </authorList>
    </citation>
    <scope>NUCLEOTIDE SEQUENCE</scope>
    <source>
        <strain evidence="2">1262</strain>
    </source>
</reference>
<sequence>MDRFSQSSSSAGAPTNSTEASRSSLNSMLARPSVPPRPPEHLRLDQVSDFIDDAKLPPPRSAVDVLFSKQLAGAEKRKANSIYHIDMSLSSSTVATKHGNNIIKFWSVPTGSLFTSVKVQAYIEARSRSRDYIIRSHTILSESAQLAAIATHFGRTIEIWNFTKPKRLQTIEDADRWVASRFESYGSGWSALAAYRSRDSVIDLFAATTRDKKPFLKVRTIDLRKAGLPLLPQFPELAISSTSPLLIAASGPRTPRAGHPPPDRETLLVAWDISDYRDVSSKPYRVVRPWQHRELETAMPCELVIYGDIIISMWIPAGHRTVTKTKASGDFEYTLAPTPVPFRYVLVWDLSENSTRTYGIPNTTCCISPDCRFVAYCHIADKRSKLAILDAQSGDELWSVGGEGAQTSLQSMGDLAKVTEIGFSPDSLHIILGDSDGNASLFDVRETIK</sequence>
<dbReference type="AlphaFoldDB" id="A0A9P4YQ94"/>
<dbReference type="InterPro" id="IPR036322">
    <property type="entry name" value="WD40_repeat_dom_sf"/>
</dbReference>
<evidence type="ECO:0000256" key="1">
    <source>
        <dbReference type="SAM" id="MobiDB-lite"/>
    </source>
</evidence>
<dbReference type="Gene3D" id="2.130.10.10">
    <property type="entry name" value="YVTN repeat-like/Quinoprotein amine dehydrogenase"/>
    <property type="match status" value="2"/>
</dbReference>
<dbReference type="RefSeq" id="XP_035318479.1">
    <property type="nucleotide sequence ID" value="XM_035466468.1"/>
</dbReference>
<dbReference type="GeneID" id="55970721"/>
<accession>A0A9P4YQ94</accession>
<comment type="caution">
    <text evidence="2">The sequence shown here is derived from an EMBL/GenBank/DDBJ whole genome shotgun (WGS) entry which is preliminary data.</text>
</comment>
<dbReference type="EMBL" id="JAANYQ010000021">
    <property type="protein sequence ID" value="KAF4119827.1"/>
    <property type="molecule type" value="Genomic_DNA"/>
</dbReference>
<dbReference type="SUPFAM" id="SSF50978">
    <property type="entry name" value="WD40 repeat-like"/>
    <property type="match status" value="1"/>
</dbReference>
<proteinExistence type="predicted"/>
<name>A0A9P4YQ94_9HYPO</name>
<organism evidence="2 3">
    <name type="scientific">Geosmithia morbida</name>
    <dbReference type="NCBI Taxonomy" id="1094350"/>
    <lineage>
        <taxon>Eukaryota</taxon>
        <taxon>Fungi</taxon>
        <taxon>Dikarya</taxon>
        <taxon>Ascomycota</taxon>
        <taxon>Pezizomycotina</taxon>
        <taxon>Sordariomycetes</taxon>
        <taxon>Hypocreomycetidae</taxon>
        <taxon>Hypocreales</taxon>
        <taxon>Bionectriaceae</taxon>
        <taxon>Geosmithia</taxon>
    </lineage>
</organism>
<feature type="region of interest" description="Disordered" evidence="1">
    <location>
        <begin position="1"/>
        <end position="42"/>
    </location>
</feature>
<feature type="compositionally biased region" description="Polar residues" evidence="1">
    <location>
        <begin position="1"/>
        <end position="27"/>
    </location>
</feature>
<protein>
    <submittedName>
        <fullName evidence="2">Uncharacterized protein</fullName>
    </submittedName>
</protein>
<keyword evidence="3" id="KW-1185">Reference proteome</keyword>
<dbReference type="Proteomes" id="UP000749293">
    <property type="component" value="Unassembled WGS sequence"/>
</dbReference>